<feature type="region of interest" description="Disordered" evidence="2">
    <location>
        <begin position="1509"/>
        <end position="1533"/>
    </location>
</feature>
<name>A0AAD9KPN8_RIDPI</name>
<feature type="region of interest" description="Disordered" evidence="2">
    <location>
        <begin position="363"/>
        <end position="396"/>
    </location>
</feature>
<feature type="region of interest" description="Disordered" evidence="2">
    <location>
        <begin position="1075"/>
        <end position="1111"/>
    </location>
</feature>
<proteinExistence type="predicted"/>
<feature type="compositionally biased region" description="Polar residues" evidence="2">
    <location>
        <begin position="319"/>
        <end position="328"/>
    </location>
</feature>
<gene>
    <name evidence="3" type="ORF">NP493_795g01015</name>
</gene>
<feature type="compositionally biased region" description="Polar residues" evidence="2">
    <location>
        <begin position="1014"/>
        <end position="1039"/>
    </location>
</feature>
<feature type="compositionally biased region" description="Low complexity" evidence="2">
    <location>
        <begin position="85"/>
        <end position="107"/>
    </location>
</feature>
<evidence type="ECO:0000256" key="1">
    <source>
        <dbReference type="SAM" id="Coils"/>
    </source>
</evidence>
<feature type="compositionally biased region" description="Polar residues" evidence="2">
    <location>
        <begin position="216"/>
        <end position="230"/>
    </location>
</feature>
<organism evidence="3 4">
    <name type="scientific">Ridgeia piscesae</name>
    <name type="common">Tubeworm</name>
    <dbReference type="NCBI Taxonomy" id="27915"/>
    <lineage>
        <taxon>Eukaryota</taxon>
        <taxon>Metazoa</taxon>
        <taxon>Spiralia</taxon>
        <taxon>Lophotrochozoa</taxon>
        <taxon>Annelida</taxon>
        <taxon>Polychaeta</taxon>
        <taxon>Sedentaria</taxon>
        <taxon>Canalipalpata</taxon>
        <taxon>Sabellida</taxon>
        <taxon>Siboglinidae</taxon>
        <taxon>Ridgeia</taxon>
    </lineage>
</organism>
<comment type="caution">
    <text evidence="3">The sequence shown here is derived from an EMBL/GenBank/DDBJ whole genome shotgun (WGS) entry which is preliminary data.</text>
</comment>
<feature type="region of interest" description="Disordered" evidence="2">
    <location>
        <begin position="1009"/>
        <end position="1044"/>
    </location>
</feature>
<keyword evidence="1" id="KW-0175">Coiled coil</keyword>
<feature type="coiled-coil region" evidence="1">
    <location>
        <begin position="474"/>
        <end position="501"/>
    </location>
</feature>
<sequence length="1570" mass="170840">MVVLYDFSRDQSLPVEASDPLERWDSYEDFNNITQDLSTCDLNGDLGCESRVRVMHVQHTQGPLDGSVYAQVKSPRTRHSETTRETTLTNGYTGAAPSSMSSMSHSVVAPPRGHNFLDDSSQLDDILKELLGEQGNDTSSTLTRQKAAVNEGSITTHSGNSRTIVSWQTAQSAPQRNFTTSSYSMQRMSGDPKVTKDAAFSSYGAHSTSHYEESQRTQTSSNQRVLSPSRFSPARIGGYQTFEYLTDGEQSWLQEQQQKLQSMKDQRDMPRRNEQERKLVAELKSAQSTLTRRRAQSEAEEDAVVQQYAKTDRNVFAQNGPTYAITPSPTSPRVERKERTEKNYFVSGIERPPFTTHQTKYTFSVSPPQSGSAKPPVGRYSTPSSPIVPVRGNSSHEAVVRTRTISTHDHQTNGNDPLTPSTSAATLAVSAKSLSQYLSEQTTTTPSVGTPQVSAELQAPLPKPPEVVEEPIVKAVVSRKIEGADSKLNELERNIQEVLNMSSPTTPKRRMRSYNSGYESDDAFIRGRETSFDSRVTQSSFDTASLSPDWDKTAPVDRPDWEEDPNAEDEVISLQPVGQGFQCVEPDNTNTLRRPTTPAFPVGQCLSTTPAFPVGQCLSTTPTFPVGQCLSTTPAFPVGQCLSTTPAFPVGQCLSTTPAFPVGRVCPLHPFPVGQCLTTRLPCQSVSVHYTRLPCRSVSVHYTAFPVRQCLSTTPAFPVGQCLSTTPAFPVGQCLSTTPSFTVGQCLSTTPAFPVSVSVHYTCLPCRSVSVHYTCLPCRSVSGHYTRLPCRSVSVHYTAFPVGQCLSTTPAFPVGQCLSTTPAFPVGQCLSTTPAFPVGQCLSTTHPSLSVSVCPLHPPSLSVSVCPLHPPSLSVHYTFPVGQCLSTTPPSLSVSVCPLHPPSLSVSVCPLHAFPVGQCLSTTPAFPVGQCLSTTPAFPVGQCLSTTPAFPVSQCLSTTHTFPVGQCLSTTPAFPVGQCLSTTHTFPVGQCLSTTPAFPVGSPVLPRTPYDNAAATSPTPGLYTSTPKEPKSTKVTTSGAPGEPYEPIYCTLTDGILVPVPRCTRGSTLQRNIVTGETQGPTGTLTRSYSTSSTMQRPYGQQAPVQPQQGYTTQTVTRQYVTGQTDGGTLPQQGFNRTLTRQNSAPFDRHPPHAYRVAPPGGGQQAYTTQTLQRQYVQQQRVTSGSQTLPRQLSQPSVTVTQPFEVQQQQQQQLLQQQLQQQQLQQKQLQQQQLQKQQLQQQQQQQQQQFSTHQTSYQTFSSQQSGAAQTGQTSSQLTGGQAVGGAVQVGAHGSQATVETQTGVVPTVQQTGTFPVQPAYGGVQSGVQQHTRVVTQQSGGVHAIEPMVTVVQPAGVQANVQQVHHVQQYSTHQGVQTGVQQQQLLAEQQQQQLLAEQQQQQLLAEKQKQQLLAEQQKQLLAEQQKQQMIQQQQLQQQQLQQQQQQQLQQLQQQQQIQQQQLNQQQQQYQTVTKQTRVITYGQQQQGGAVVQNGFPVDSGTLTVDTSPRMLSPGLPKSPNSMGSLSPGGTFRGQMSSQYVMTGQSSPSVYFGQSRRGSFSSITGQFQVDTE</sequence>
<feature type="region of interest" description="Disordered" evidence="2">
    <location>
        <begin position="205"/>
        <end position="232"/>
    </location>
</feature>
<dbReference type="Proteomes" id="UP001209878">
    <property type="component" value="Unassembled WGS sequence"/>
</dbReference>
<feature type="region of interest" description="Disordered" evidence="2">
    <location>
        <begin position="74"/>
        <end position="107"/>
    </location>
</feature>
<accession>A0AAD9KPN8</accession>
<dbReference type="EMBL" id="JAODUO010000795">
    <property type="protein sequence ID" value="KAK2174540.1"/>
    <property type="molecule type" value="Genomic_DNA"/>
</dbReference>
<feature type="region of interest" description="Disordered" evidence="2">
    <location>
        <begin position="319"/>
        <end position="338"/>
    </location>
</feature>
<feature type="compositionally biased region" description="Polar residues" evidence="2">
    <location>
        <begin position="363"/>
        <end position="372"/>
    </location>
</feature>
<dbReference type="PANTHER" id="PTHR45979">
    <property type="entry name" value="PAP/OAS1 SUBSTRATE-BINDING DOMAIN SUPERFAMILY"/>
    <property type="match status" value="1"/>
</dbReference>
<reference evidence="3" key="1">
    <citation type="journal article" date="2023" name="Mol. Biol. Evol.">
        <title>Third-Generation Sequencing Reveals the Adaptive Role of the Epigenome in Three Deep-Sea Polychaetes.</title>
        <authorList>
            <person name="Perez M."/>
            <person name="Aroh O."/>
            <person name="Sun Y."/>
            <person name="Lan Y."/>
            <person name="Juniper S.K."/>
            <person name="Young C.R."/>
            <person name="Angers B."/>
            <person name="Qian P.Y."/>
        </authorList>
    </citation>
    <scope>NUCLEOTIDE SEQUENCE</scope>
    <source>
        <strain evidence="3">R07B-5</strain>
    </source>
</reference>
<feature type="region of interest" description="Disordered" evidence="2">
    <location>
        <begin position="1256"/>
        <end position="1279"/>
    </location>
</feature>
<dbReference type="InterPro" id="IPR058921">
    <property type="entry name" value="PAP/OAS1-rel"/>
</dbReference>
<feature type="region of interest" description="Disordered" evidence="2">
    <location>
        <begin position="253"/>
        <end position="274"/>
    </location>
</feature>
<keyword evidence="4" id="KW-1185">Reference proteome</keyword>
<feature type="compositionally biased region" description="Basic and acidic residues" evidence="2">
    <location>
        <begin position="262"/>
        <end position="274"/>
    </location>
</feature>
<feature type="compositionally biased region" description="Polar residues" evidence="2">
    <location>
        <begin position="1075"/>
        <end position="1096"/>
    </location>
</feature>
<feature type="coiled-coil region" evidence="1">
    <location>
        <begin position="1379"/>
        <end position="1467"/>
    </location>
</feature>
<evidence type="ECO:0000313" key="4">
    <source>
        <dbReference type="Proteomes" id="UP001209878"/>
    </source>
</evidence>
<evidence type="ECO:0000313" key="3">
    <source>
        <dbReference type="EMBL" id="KAK2174540.1"/>
    </source>
</evidence>
<protein>
    <submittedName>
        <fullName evidence="3">Uncharacterized protein</fullName>
    </submittedName>
</protein>
<evidence type="ECO:0000256" key="2">
    <source>
        <dbReference type="SAM" id="MobiDB-lite"/>
    </source>
</evidence>
<dbReference type="PANTHER" id="PTHR45979:SF30">
    <property type="entry name" value="NUCLEOTIDYLTRANSFERASE"/>
    <property type="match status" value="1"/>
</dbReference>
<feature type="coiled-coil region" evidence="1">
    <location>
        <begin position="1207"/>
        <end position="1249"/>
    </location>
</feature>